<evidence type="ECO:0000256" key="1">
    <source>
        <dbReference type="SAM" id="MobiDB-lite"/>
    </source>
</evidence>
<accession>A0A9P6N836</accession>
<feature type="region of interest" description="Disordered" evidence="1">
    <location>
        <begin position="44"/>
        <end position="82"/>
    </location>
</feature>
<keyword evidence="3" id="KW-1185">Reference proteome</keyword>
<dbReference type="EMBL" id="MU167574">
    <property type="protein sequence ID" value="KAG0139502.1"/>
    <property type="molecule type" value="Genomic_DNA"/>
</dbReference>
<organism evidence="2 3">
    <name type="scientific">Cronartium quercuum f. sp. fusiforme G11</name>
    <dbReference type="NCBI Taxonomy" id="708437"/>
    <lineage>
        <taxon>Eukaryota</taxon>
        <taxon>Fungi</taxon>
        <taxon>Dikarya</taxon>
        <taxon>Basidiomycota</taxon>
        <taxon>Pucciniomycotina</taxon>
        <taxon>Pucciniomycetes</taxon>
        <taxon>Pucciniales</taxon>
        <taxon>Coleosporiaceae</taxon>
        <taxon>Cronartium</taxon>
    </lineage>
</organism>
<gene>
    <name evidence="2" type="ORF">CROQUDRAFT_101434</name>
</gene>
<name>A0A9P6N836_9BASI</name>
<feature type="compositionally biased region" description="Acidic residues" evidence="1">
    <location>
        <begin position="44"/>
        <end position="65"/>
    </location>
</feature>
<dbReference type="Proteomes" id="UP000886653">
    <property type="component" value="Unassembled WGS sequence"/>
</dbReference>
<reference evidence="2" key="1">
    <citation type="submission" date="2013-11" db="EMBL/GenBank/DDBJ databases">
        <title>Genome sequence of the fusiform rust pathogen reveals effectors for host alternation and coevolution with pine.</title>
        <authorList>
            <consortium name="DOE Joint Genome Institute"/>
            <person name="Smith K."/>
            <person name="Pendleton A."/>
            <person name="Kubisiak T."/>
            <person name="Anderson C."/>
            <person name="Salamov A."/>
            <person name="Aerts A."/>
            <person name="Riley R."/>
            <person name="Clum A."/>
            <person name="Lindquist E."/>
            <person name="Ence D."/>
            <person name="Campbell M."/>
            <person name="Kronenberg Z."/>
            <person name="Feau N."/>
            <person name="Dhillon B."/>
            <person name="Hamelin R."/>
            <person name="Burleigh J."/>
            <person name="Smith J."/>
            <person name="Yandell M."/>
            <person name="Nelson C."/>
            <person name="Grigoriev I."/>
            <person name="Davis J."/>
        </authorList>
    </citation>
    <scope>NUCLEOTIDE SEQUENCE</scope>
    <source>
        <strain evidence="2">G11</strain>
    </source>
</reference>
<protein>
    <submittedName>
        <fullName evidence="2">Uncharacterized protein</fullName>
    </submittedName>
</protein>
<evidence type="ECO:0000313" key="3">
    <source>
        <dbReference type="Proteomes" id="UP000886653"/>
    </source>
</evidence>
<sequence>MVRNEGSLIQMSDHPDEKLGDKAFIAKYYDILTQLYNLLAEADVDEEEDDENDDTEDIMEDEDVEFEKVESEESEFYSEVTR</sequence>
<evidence type="ECO:0000313" key="2">
    <source>
        <dbReference type="EMBL" id="KAG0139502.1"/>
    </source>
</evidence>
<dbReference type="AlphaFoldDB" id="A0A9P6N836"/>
<proteinExistence type="predicted"/>
<comment type="caution">
    <text evidence="2">The sequence shown here is derived from an EMBL/GenBank/DDBJ whole genome shotgun (WGS) entry which is preliminary data.</text>
</comment>